<reference evidence="3" key="1">
    <citation type="submission" date="2013-07" db="EMBL/GenBank/DDBJ databases">
        <authorList>
            <person name="Geib S."/>
        </authorList>
    </citation>
    <scope>NUCLEOTIDE SEQUENCE</scope>
</reference>
<reference evidence="2" key="3">
    <citation type="submission" date="2020-11" db="EMBL/GenBank/DDBJ databases">
        <authorList>
            <person name="Whitehead M."/>
        </authorList>
    </citation>
    <scope>NUCLEOTIDE SEQUENCE</scope>
    <source>
        <strain evidence="2">EGII</strain>
    </source>
</reference>
<sequence length="108" mass="12308">MQEQRSHTCILKNNNNLAGIYIHSCNQIKHILLAQAITNSSSNHRPKRKTRLVGAKKVGKKKNKSNNNSMAHIHAYICNVRLYVFVCEEQKRGRPNRLAIQTHCCSDA</sequence>
<feature type="region of interest" description="Disordered" evidence="1">
    <location>
        <begin position="40"/>
        <end position="66"/>
    </location>
</feature>
<protein>
    <submittedName>
        <fullName evidence="2">(Mediterranean fruit fly) hypothetical protein</fullName>
    </submittedName>
</protein>
<evidence type="ECO:0000313" key="2">
    <source>
        <dbReference type="EMBL" id="CAD7004403.1"/>
    </source>
</evidence>
<dbReference type="EMBL" id="GAMC01014986">
    <property type="protein sequence ID" value="JAB91569.1"/>
    <property type="molecule type" value="mRNA"/>
</dbReference>
<keyword evidence="4" id="KW-1185">Reference proteome</keyword>
<name>W8BQ05_CERCA</name>
<organism evidence="3">
    <name type="scientific">Ceratitis capitata</name>
    <name type="common">Mediterranean fruit fly</name>
    <name type="synonym">Tephritis capitata</name>
    <dbReference type="NCBI Taxonomy" id="7213"/>
    <lineage>
        <taxon>Eukaryota</taxon>
        <taxon>Metazoa</taxon>
        <taxon>Ecdysozoa</taxon>
        <taxon>Arthropoda</taxon>
        <taxon>Hexapoda</taxon>
        <taxon>Insecta</taxon>
        <taxon>Pterygota</taxon>
        <taxon>Neoptera</taxon>
        <taxon>Endopterygota</taxon>
        <taxon>Diptera</taxon>
        <taxon>Brachycera</taxon>
        <taxon>Muscomorpha</taxon>
        <taxon>Tephritoidea</taxon>
        <taxon>Tephritidae</taxon>
        <taxon>Ceratitis</taxon>
        <taxon>Ceratitis</taxon>
    </lineage>
</organism>
<evidence type="ECO:0000313" key="4">
    <source>
        <dbReference type="Proteomes" id="UP000606786"/>
    </source>
</evidence>
<accession>W8BQ05</accession>
<dbReference type="AlphaFoldDB" id="W8BQ05"/>
<evidence type="ECO:0000256" key="1">
    <source>
        <dbReference type="SAM" id="MobiDB-lite"/>
    </source>
</evidence>
<evidence type="ECO:0000313" key="3">
    <source>
        <dbReference type="EMBL" id="JAB91569.1"/>
    </source>
</evidence>
<gene>
    <name evidence="2" type="ORF">CCAP1982_LOCUS12813</name>
</gene>
<reference evidence="3" key="2">
    <citation type="journal article" date="2014" name="BMC Genomics">
        <title>A genomic perspective to assessing quality of mass-reared SIT flies used in Mediterranean fruit fly (Ceratitis capitata) eradication in California.</title>
        <authorList>
            <person name="Calla B."/>
            <person name="Hall B."/>
            <person name="Hou S."/>
            <person name="Geib S.M."/>
        </authorList>
    </citation>
    <scope>NUCLEOTIDE SEQUENCE</scope>
</reference>
<dbReference type="EMBL" id="CAJHJT010000034">
    <property type="protein sequence ID" value="CAD7004403.1"/>
    <property type="molecule type" value="Genomic_DNA"/>
</dbReference>
<proteinExistence type="evidence at transcript level"/>
<dbReference type="Proteomes" id="UP000606786">
    <property type="component" value="Unassembled WGS sequence"/>
</dbReference>